<dbReference type="AlphaFoldDB" id="A0A2M9AAF5"/>
<feature type="signal peptide" evidence="1">
    <location>
        <begin position="1"/>
        <end position="21"/>
    </location>
</feature>
<comment type="caution">
    <text evidence="3">The sequence shown here is derived from an EMBL/GenBank/DDBJ whole genome shotgun (WGS) entry which is preliminary data.</text>
</comment>
<dbReference type="InterPro" id="IPR051043">
    <property type="entry name" value="Sulfatase_Mod_Factor_Kinase"/>
</dbReference>
<dbReference type="InterPro" id="IPR042095">
    <property type="entry name" value="SUMF_sf"/>
</dbReference>
<reference evidence="3 4" key="1">
    <citation type="submission" date="2017-11" db="EMBL/GenBank/DDBJ databases">
        <title>Animal gut microbial communities from fecal samples from Wisconsin, USA.</title>
        <authorList>
            <person name="Neumann A."/>
        </authorList>
    </citation>
    <scope>NUCLEOTIDE SEQUENCE [LARGE SCALE GENOMIC DNA]</scope>
    <source>
        <strain evidence="3 4">UWS3</strain>
    </source>
</reference>
<protein>
    <submittedName>
        <fullName evidence="3">Uncharacterized protein (TIGR02171 family)</fullName>
    </submittedName>
</protein>
<dbReference type="PANTHER" id="PTHR23150">
    <property type="entry name" value="SULFATASE MODIFYING FACTOR 1, 2"/>
    <property type="match status" value="1"/>
</dbReference>
<keyword evidence="4" id="KW-1185">Reference proteome</keyword>
<dbReference type="Gene3D" id="3.90.1580.10">
    <property type="entry name" value="paralog of FGE (formylglycine-generating enzyme)"/>
    <property type="match status" value="1"/>
</dbReference>
<evidence type="ECO:0000259" key="2">
    <source>
        <dbReference type="Pfam" id="PF03781"/>
    </source>
</evidence>
<dbReference type="EMBL" id="PGEX01000001">
    <property type="protein sequence ID" value="PJJ42670.1"/>
    <property type="molecule type" value="Genomic_DNA"/>
</dbReference>
<dbReference type="Proteomes" id="UP000231134">
    <property type="component" value="Unassembled WGS sequence"/>
</dbReference>
<dbReference type="InterPro" id="IPR022277">
    <property type="entry name" value="CHP02171_FIBSS"/>
</dbReference>
<accession>A0A2M9AAF5</accession>
<keyword evidence="1" id="KW-0732">Signal</keyword>
<dbReference type="InterPro" id="IPR016187">
    <property type="entry name" value="CTDL_fold"/>
</dbReference>
<evidence type="ECO:0000313" key="4">
    <source>
        <dbReference type="Proteomes" id="UP000231134"/>
    </source>
</evidence>
<dbReference type="InterPro" id="IPR005532">
    <property type="entry name" value="SUMF_dom"/>
</dbReference>
<evidence type="ECO:0000256" key="1">
    <source>
        <dbReference type="SAM" id="SignalP"/>
    </source>
</evidence>
<organism evidence="3 4">
    <name type="scientific">Hallerella succinigenes</name>
    <dbReference type="NCBI Taxonomy" id="1896222"/>
    <lineage>
        <taxon>Bacteria</taxon>
        <taxon>Pseudomonadati</taxon>
        <taxon>Fibrobacterota</taxon>
        <taxon>Fibrobacteria</taxon>
        <taxon>Fibrobacterales</taxon>
        <taxon>Fibrobacteraceae</taxon>
        <taxon>Hallerella</taxon>
    </lineage>
</organism>
<dbReference type="SUPFAM" id="SSF82171">
    <property type="entry name" value="DPP6 N-terminal domain-like"/>
    <property type="match status" value="1"/>
</dbReference>
<dbReference type="RefSeq" id="WP_100426516.1">
    <property type="nucleotide sequence ID" value="NZ_PGEX01000001.1"/>
</dbReference>
<feature type="domain" description="Sulfatase-modifying factor enzyme-like" evidence="2">
    <location>
        <begin position="51"/>
        <end position="275"/>
    </location>
</feature>
<feature type="chain" id="PRO_5014618010" evidence="1">
    <location>
        <begin position="22"/>
        <end position="897"/>
    </location>
</feature>
<gene>
    <name evidence="3" type="ORF">BGX16_2712</name>
</gene>
<dbReference type="SUPFAM" id="SSF56436">
    <property type="entry name" value="C-type lectin-like"/>
    <property type="match status" value="1"/>
</dbReference>
<evidence type="ECO:0000313" key="3">
    <source>
        <dbReference type="EMBL" id="PJJ42670.1"/>
    </source>
</evidence>
<dbReference type="GO" id="GO:0120147">
    <property type="term" value="F:formylglycine-generating oxidase activity"/>
    <property type="evidence" value="ECO:0007669"/>
    <property type="project" value="TreeGrafter"/>
</dbReference>
<dbReference type="NCBIfam" id="TIGR02171">
    <property type="entry name" value="Fb_sc_TIGR02171"/>
    <property type="match status" value="1"/>
</dbReference>
<dbReference type="PANTHER" id="PTHR23150:SF19">
    <property type="entry name" value="FORMYLGLYCINE-GENERATING ENZYME"/>
    <property type="match status" value="1"/>
</dbReference>
<name>A0A2M9AAF5_9BACT</name>
<proteinExistence type="predicted"/>
<dbReference type="Pfam" id="PF03781">
    <property type="entry name" value="FGE-sulfatase"/>
    <property type="match status" value="1"/>
</dbReference>
<sequence length="897" mass="99595">MPHLILISLLFLLICACSDSSSGSSSHEEDPNADTLHVGMIAIPAKSNSTTLGTNEAGSSSETPAMQVSFDYAFSIGKHEVTRKEYAEWTGKDIEKADSLPMTNITYYDAILAANARSKKEKLDTAYSYSKATFVDGNCTSIEALSFFPSSNGYRLPTEAEWVYAAEFGGFTPDGSWNSKNSNDSLHPVCTTESSTTLCDMAGNAMEWVNDWLGNFKDTTIANYIGSPNGGALGERILKGGSYQNKPENMKVYSRGDVYTVTSSTKTNYVGFRLAVGAIPNAQYFNSEGTTNSTIIPVASAQALKSKIGTTHARLAFRDDDLGKIIVIEYACGNNAVFEPKKRGEPYHLTISPNGQWIAYSTQPEGISGFDTLYIQAFNAADTTFFRYKKVSAAEPRWHVTNYTDTSLIFGTSGGNNESDGTFFQEKTYELQFNKKEFGSLTQLFDGSYHGGISYDKNFAVTGSKLLRVHSDDSDTIWYNGEQACNASLSKDSSKRTLFLDFGSETGRKFADENYSAHERILIADSLGKLIQAIPSPDGYAFDHTEWTTNPNLILATLTDSEGRHSKIVLVDIRDSSVLTLVEGNELWHPALWIEQGRNMFPVDTTLSIDSLGVYMLETSNLASRILKVKMDLFWTTRSYAEVIITGSSRSFSGIDPTLISAGYAVNHSYSAQDMAGTEFFISHYYLPHEPKIKTIAIALDIDRWIFTDEDFLELYHSVPGYLYDAHHDFWSDGVPAFMRKYVVDNISPDPNEYGTYAYNRGLYKSHSTGYSENPEVNFSKYNKTSAEYNIQKLCSIIDVARTYGVNVVGIVFPQNPLYISKENIWGRYGPSLSDAKMLLNTLDSIAKVKDNFYILDEYKNGKNDYESEDFANDDHLGLSGAKKLTVRLDSLLLKIQ</sequence>